<dbReference type="Pfam" id="PF09162">
    <property type="entry name" value="Tap-RNA_bind"/>
    <property type="match status" value="1"/>
</dbReference>
<evidence type="ECO:0000256" key="6">
    <source>
        <dbReference type="ARBA" id="ARBA00022614"/>
    </source>
</evidence>
<dbReference type="PANTHER" id="PTHR10662">
    <property type="entry name" value="NUCLEAR RNA EXPORT FACTOR"/>
    <property type="match status" value="1"/>
</dbReference>
<evidence type="ECO:0000256" key="2">
    <source>
        <dbReference type="ARBA" id="ARBA00004642"/>
    </source>
</evidence>
<evidence type="ECO:0000313" key="13">
    <source>
        <dbReference type="Proteomes" id="UP000007646"/>
    </source>
</evidence>
<dbReference type="Pfam" id="PF24048">
    <property type="entry name" value="LRR_NXF1-5"/>
    <property type="match status" value="1"/>
</dbReference>
<evidence type="ECO:0000259" key="10">
    <source>
        <dbReference type="PROSITE" id="PS50177"/>
    </source>
</evidence>
<dbReference type="SUPFAM" id="SSF52058">
    <property type="entry name" value="L domain-like"/>
    <property type="match status" value="1"/>
</dbReference>
<dbReference type="InterPro" id="IPR030217">
    <property type="entry name" value="NXF_fam"/>
</dbReference>
<dbReference type="Pfam" id="PF22602">
    <property type="entry name" value="NXF_NTF2"/>
    <property type="match status" value="1"/>
</dbReference>
<dbReference type="PANTHER" id="PTHR10662:SF22">
    <property type="entry name" value="NUCLEAR RNA EXPORT FACTOR 1"/>
    <property type="match status" value="1"/>
</dbReference>
<accession>G3UBE9</accession>
<dbReference type="InterPro" id="IPR012677">
    <property type="entry name" value="Nucleotide-bd_a/b_plait_sf"/>
</dbReference>
<feature type="domain" description="NTF2" evidence="10">
    <location>
        <begin position="376"/>
        <end position="526"/>
    </location>
</feature>
<reference evidence="12" key="3">
    <citation type="submission" date="2025-09" db="UniProtKB">
        <authorList>
            <consortium name="Ensembl"/>
        </authorList>
    </citation>
    <scope>IDENTIFICATION</scope>
    <source>
        <strain evidence="12">Isolate ISIS603380</strain>
    </source>
</reference>
<dbReference type="InterPro" id="IPR018222">
    <property type="entry name" value="Nuclear_transport_factor_2_euk"/>
</dbReference>
<dbReference type="GeneTree" id="ENSGT00390000007539"/>
<dbReference type="InterPro" id="IPR009060">
    <property type="entry name" value="UBA-like_sf"/>
</dbReference>
<evidence type="ECO:0000256" key="4">
    <source>
        <dbReference type="ARBA" id="ARBA00022448"/>
    </source>
</evidence>
<dbReference type="SMART" id="SM00804">
    <property type="entry name" value="TAP_C"/>
    <property type="match status" value="1"/>
</dbReference>
<keyword evidence="7" id="KW-0677">Repeat</keyword>
<dbReference type="Gene3D" id="3.30.70.330">
    <property type="match status" value="1"/>
</dbReference>
<dbReference type="STRING" id="9785.ENSLAFP00000025157"/>
<sequence>SEYNNRHTSFQRRGHCWGLFQGRYGNRSQQVSPGIHSSLHQEQDGDVAMSDAHVGPGVRYTHCASRPYHRRSQWHYQGQFHADIDMWKEQIHPGRKMLGKGQNEIPQSWFKITIPYGRQYDKTWLLDSIQSHCNVPFTPVDFHYVKMQAQFFVQDASTASALRNVSSMIRDEENRKIRIFVNHSTVPHSVQNKLTPEQMEQLKLTMNKRYDYFHQALDLQSFRFDPDLVGHNIDMILNRRNCMGATLKIIEENFSELLSLNLRSNKLYQLDGLSDIVQKAPKIKILNLSNNELKSAWELEKIKGLKLEELWLEGNPLCDNFSKQSTYVRSILDSFPKLLRLDGHELPPPIIFGIVAYRKLPVCKGSVFGSETLKNSVMQFLEQYYRIYDYGDRQSLLGAYHDEACFSLTILFNPKDLIPSWLHEYFRDSRNIKKLKDPVLWIQLLKHTKYDVVNSLRVLPRTQHDISSFVVDICVHTEKMLCFSVSGVFKEVEGPFQAHVRAFTRIFIGTPSSNSSLCIVNDQLCVGDLGLMGTRGAFSTPVSTPFSSSMPTFYQEQQQMVPAFSTQSGMYLGWPQRYLYSNNWDYTRASKIFVLSTVRSGNLGQIPEDTFMT</sequence>
<dbReference type="InterPro" id="IPR032675">
    <property type="entry name" value="LRR_dom_sf"/>
</dbReference>
<comment type="subcellular location">
    <subcellularLocation>
        <location evidence="1">Cytoplasm</location>
    </subcellularLocation>
    <subcellularLocation>
        <location evidence="2">Nucleus</location>
        <location evidence="2">Nucleoplasm</location>
    </subcellularLocation>
</comment>
<keyword evidence="9" id="KW-0539">Nucleus</keyword>
<reference evidence="12 13" key="1">
    <citation type="submission" date="2009-06" db="EMBL/GenBank/DDBJ databases">
        <title>The Genome Sequence of Loxodonta africana (African elephant).</title>
        <authorList>
            <person name="Di Palma F."/>
            <person name="Heiman D."/>
            <person name="Young S."/>
            <person name="Johnson J."/>
            <person name="Lander E.S."/>
            <person name="Lindblad-Toh K."/>
        </authorList>
    </citation>
    <scope>NUCLEOTIDE SEQUENCE [LARGE SCALE GENOMIC DNA]</scope>
    <source>
        <strain evidence="12 13">Isolate ISIS603380</strain>
    </source>
</reference>
<dbReference type="InterPro" id="IPR057125">
    <property type="entry name" value="NXF1/2/3/5-like_LRR"/>
</dbReference>
<dbReference type="InterPro" id="IPR015245">
    <property type="entry name" value="Tap_RNA-bd"/>
</dbReference>
<evidence type="ECO:0000313" key="12">
    <source>
        <dbReference type="Ensembl" id="ENSLAFP00000025157.1"/>
    </source>
</evidence>
<name>G3UBE9_LOXAF</name>
<dbReference type="PROSITE" id="PS50177">
    <property type="entry name" value="NTF2_DOMAIN"/>
    <property type="match status" value="1"/>
</dbReference>
<keyword evidence="4" id="KW-0813">Transport</keyword>
<dbReference type="Ensembl" id="ENSLAFT00000035904.1">
    <property type="protein sequence ID" value="ENSLAFP00000025157.1"/>
    <property type="gene ID" value="ENSLAFG00000029624.1"/>
</dbReference>
<evidence type="ECO:0000256" key="1">
    <source>
        <dbReference type="ARBA" id="ARBA00004496"/>
    </source>
</evidence>
<dbReference type="Gene3D" id="3.10.450.50">
    <property type="match status" value="1"/>
</dbReference>
<dbReference type="HOGENOM" id="CLU_011280_2_0_1"/>
<dbReference type="GO" id="GO:0003723">
    <property type="term" value="F:RNA binding"/>
    <property type="evidence" value="ECO:0007669"/>
    <property type="project" value="InterPro"/>
</dbReference>
<evidence type="ECO:0000256" key="3">
    <source>
        <dbReference type="ARBA" id="ARBA00009285"/>
    </source>
</evidence>
<feature type="domain" description="TAP-C" evidence="11">
    <location>
        <begin position="555"/>
        <end position="613"/>
    </location>
</feature>
<evidence type="ECO:0008006" key="14">
    <source>
        <dbReference type="Google" id="ProtNLM"/>
    </source>
</evidence>
<dbReference type="InterPro" id="IPR035979">
    <property type="entry name" value="RBD_domain_sf"/>
</dbReference>
<dbReference type="InParanoid" id="G3UBE9"/>
<organism evidence="12 13">
    <name type="scientific">Loxodonta africana</name>
    <name type="common">African elephant</name>
    <dbReference type="NCBI Taxonomy" id="9785"/>
    <lineage>
        <taxon>Eukaryota</taxon>
        <taxon>Metazoa</taxon>
        <taxon>Chordata</taxon>
        <taxon>Craniata</taxon>
        <taxon>Vertebrata</taxon>
        <taxon>Euteleostomi</taxon>
        <taxon>Mammalia</taxon>
        <taxon>Eutheria</taxon>
        <taxon>Afrotheria</taxon>
        <taxon>Proboscidea</taxon>
        <taxon>Elephantidae</taxon>
        <taxon>Loxodonta</taxon>
    </lineage>
</organism>
<dbReference type="GO" id="GO:0005654">
    <property type="term" value="C:nucleoplasm"/>
    <property type="evidence" value="ECO:0007669"/>
    <property type="project" value="UniProtKB-SubCell"/>
</dbReference>
<dbReference type="Gene3D" id="3.80.10.10">
    <property type="entry name" value="Ribonuclease Inhibitor"/>
    <property type="match status" value="1"/>
</dbReference>
<dbReference type="Gene3D" id="1.10.8.10">
    <property type="entry name" value="DNA helicase RuvA subunit, C-terminal domain"/>
    <property type="match status" value="1"/>
</dbReference>
<dbReference type="FunFam" id="3.80.10.10:FF:000183">
    <property type="entry name" value="nuclear RNA export factor 2-like"/>
    <property type="match status" value="1"/>
</dbReference>
<keyword evidence="8" id="KW-0509">mRNA transport</keyword>
<proteinExistence type="inferred from homology"/>
<keyword evidence="13" id="KW-1185">Reference proteome</keyword>
<dbReference type="GO" id="GO:0005737">
    <property type="term" value="C:cytoplasm"/>
    <property type="evidence" value="ECO:0007669"/>
    <property type="project" value="UniProtKB-SubCell"/>
</dbReference>
<dbReference type="FunFam" id="3.10.450.50:FF:000004">
    <property type="entry name" value="Nuclear RNA export factor 1"/>
    <property type="match status" value="1"/>
</dbReference>
<dbReference type="FunFam" id="3.30.70.330:FF:000165">
    <property type="entry name" value="nuclear RNA export factor 1"/>
    <property type="match status" value="1"/>
</dbReference>
<dbReference type="AlphaFoldDB" id="G3UBE9"/>
<comment type="similarity">
    <text evidence="3">Belongs to the NXF family.</text>
</comment>
<dbReference type="GO" id="GO:0016973">
    <property type="term" value="P:poly(A)+ mRNA export from nucleus"/>
    <property type="evidence" value="ECO:0007669"/>
    <property type="project" value="TreeGrafter"/>
</dbReference>
<dbReference type="SUPFAM" id="SSF54928">
    <property type="entry name" value="RNA-binding domain, RBD"/>
    <property type="match status" value="1"/>
</dbReference>
<dbReference type="CDD" id="cd14342">
    <property type="entry name" value="UBA_TAP-C"/>
    <property type="match status" value="1"/>
</dbReference>
<dbReference type="SUPFAM" id="SSF54427">
    <property type="entry name" value="NTF2-like"/>
    <property type="match status" value="1"/>
</dbReference>
<evidence type="ECO:0000256" key="9">
    <source>
        <dbReference type="ARBA" id="ARBA00023242"/>
    </source>
</evidence>
<dbReference type="eggNOG" id="KOG3763">
    <property type="taxonomic scope" value="Eukaryota"/>
</dbReference>
<dbReference type="FunFam" id="1.10.8.10:FF:000018">
    <property type="entry name" value="Nuclear RNA export factor 1"/>
    <property type="match status" value="1"/>
</dbReference>
<dbReference type="OMA" id="REMENTQ"/>
<dbReference type="InterPro" id="IPR005637">
    <property type="entry name" value="TAP_C_dom"/>
</dbReference>
<dbReference type="SUPFAM" id="SSF46934">
    <property type="entry name" value="UBA-like"/>
    <property type="match status" value="1"/>
</dbReference>
<keyword evidence="6" id="KW-0433">Leucine-rich repeat</keyword>
<evidence type="ECO:0000259" key="11">
    <source>
        <dbReference type="PROSITE" id="PS51281"/>
    </source>
</evidence>
<dbReference type="InterPro" id="IPR032710">
    <property type="entry name" value="NTF2-like_dom_sf"/>
</dbReference>
<keyword evidence="5" id="KW-0963">Cytoplasm</keyword>
<evidence type="ECO:0000256" key="5">
    <source>
        <dbReference type="ARBA" id="ARBA00022490"/>
    </source>
</evidence>
<dbReference type="Proteomes" id="UP000007646">
    <property type="component" value="Unassembled WGS sequence"/>
</dbReference>
<dbReference type="InterPro" id="IPR002075">
    <property type="entry name" value="NTF2_dom"/>
</dbReference>
<dbReference type="Pfam" id="PF03943">
    <property type="entry name" value="TAP_C"/>
    <property type="match status" value="1"/>
</dbReference>
<protein>
    <recommendedName>
        <fullName evidence="14">Nuclear RNA export factor 2</fullName>
    </recommendedName>
</protein>
<reference evidence="12" key="2">
    <citation type="submission" date="2025-08" db="UniProtKB">
        <authorList>
            <consortium name="Ensembl"/>
        </authorList>
    </citation>
    <scope>IDENTIFICATION</scope>
    <source>
        <strain evidence="12">Isolate ISIS603380</strain>
    </source>
</reference>
<evidence type="ECO:0000256" key="7">
    <source>
        <dbReference type="ARBA" id="ARBA00022737"/>
    </source>
</evidence>
<dbReference type="PROSITE" id="PS51281">
    <property type="entry name" value="TAP_C"/>
    <property type="match status" value="1"/>
</dbReference>
<evidence type="ECO:0000256" key="8">
    <source>
        <dbReference type="ARBA" id="ARBA00022816"/>
    </source>
</evidence>